<dbReference type="GeneID" id="11472285"/>
<evidence type="ECO:0000313" key="3">
    <source>
        <dbReference type="EMBL" id="AET40681.1"/>
    </source>
</evidence>
<evidence type="ECO:0000313" key="4">
    <source>
        <dbReference type="Proteomes" id="UP000006790"/>
    </source>
</evidence>
<dbReference type="eggNOG" id="KOG0590">
    <property type="taxonomic scope" value="Eukaryota"/>
</dbReference>
<proteinExistence type="predicted"/>
<keyword evidence="4" id="KW-1185">Reference proteome</keyword>
<dbReference type="GO" id="GO:0005524">
    <property type="term" value="F:ATP binding"/>
    <property type="evidence" value="ECO:0007669"/>
    <property type="project" value="InterPro"/>
</dbReference>
<dbReference type="OMA" id="QRTIRIC"/>
<feature type="region of interest" description="Disordered" evidence="1">
    <location>
        <begin position="17"/>
        <end position="37"/>
    </location>
</feature>
<accession>G8JUA1</accession>
<dbReference type="GO" id="GO:0005737">
    <property type="term" value="C:cytoplasm"/>
    <property type="evidence" value="ECO:0007669"/>
    <property type="project" value="TreeGrafter"/>
</dbReference>
<dbReference type="GO" id="GO:0004674">
    <property type="term" value="F:protein serine/threonine kinase activity"/>
    <property type="evidence" value="ECO:0007669"/>
    <property type="project" value="InterPro"/>
</dbReference>
<dbReference type="Pfam" id="PF00069">
    <property type="entry name" value="Pkinase"/>
    <property type="match status" value="1"/>
</dbReference>
<dbReference type="GO" id="GO:0010506">
    <property type="term" value="P:regulation of autophagy"/>
    <property type="evidence" value="ECO:0007669"/>
    <property type="project" value="InterPro"/>
</dbReference>
<evidence type="ECO:0000259" key="2">
    <source>
        <dbReference type="PROSITE" id="PS50011"/>
    </source>
</evidence>
<dbReference type="InterPro" id="IPR045269">
    <property type="entry name" value="Atg1-like"/>
</dbReference>
<dbReference type="InterPro" id="IPR011009">
    <property type="entry name" value="Kinase-like_dom_sf"/>
</dbReference>
<dbReference type="PROSITE" id="PS50011">
    <property type="entry name" value="PROTEIN_KINASE_DOM"/>
    <property type="match status" value="1"/>
</dbReference>
<dbReference type="KEGG" id="erc:Ecym_6301"/>
<dbReference type="SMART" id="SM00220">
    <property type="entry name" value="S_TKc"/>
    <property type="match status" value="1"/>
</dbReference>
<dbReference type="STRING" id="931890.G8JUA1"/>
<dbReference type="InParanoid" id="G8JUA1"/>
<protein>
    <recommendedName>
        <fullName evidence="2">Protein kinase domain-containing protein</fullName>
    </recommendedName>
</protein>
<gene>
    <name evidence="3" type="ordered locus">Ecym_6301</name>
</gene>
<dbReference type="OrthoDB" id="4062651at2759"/>
<dbReference type="PANTHER" id="PTHR24348">
    <property type="entry name" value="SERINE/THREONINE-PROTEIN KINASE UNC-51-RELATED"/>
    <property type="match status" value="1"/>
</dbReference>
<dbReference type="AlphaFoldDB" id="G8JUA1"/>
<feature type="domain" description="Protein kinase" evidence="2">
    <location>
        <begin position="78"/>
        <end position="331"/>
    </location>
</feature>
<name>G8JUA1_ERECY</name>
<organism evidence="3 4">
    <name type="scientific">Eremothecium cymbalariae (strain CBS 270.75 / DBVPG 7215 / KCTC 17166 / NRRL Y-17582)</name>
    <name type="common">Yeast</name>
    <dbReference type="NCBI Taxonomy" id="931890"/>
    <lineage>
        <taxon>Eukaryota</taxon>
        <taxon>Fungi</taxon>
        <taxon>Dikarya</taxon>
        <taxon>Ascomycota</taxon>
        <taxon>Saccharomycotina</taxon>
        <taxon>Saccharomycetes</taxon>
        <taxon>Saccharomycetales</taxon>
        <taxon>Saccharomycetaceae</taxon>
        <taxon>Eremothecium</taxon>
    </lineage>
</organism>
<reference evidence="4" key="1">
    <citation type="journal article" date="2012" name="G3 (Bethesda)">
        <title>Pichia sorbitophila, an interspecies yeast hybrid reveals early steps of genome resolution following polyploidization.</title>
        <authorList>
            <person name="Leh Louis V."/>
            <person name="Despons L."/>
            <person name="Friedrich A."/>
            <person name="Martin T."/>
            <person name="Durrens P."/>
            <person name="Casaregola S."/>
            <person name="Neuveglise C."/>
            <person name="Fairhead C."/>
            <person name="Marck C."/>
            <person name="Cruz J.A."/>
            <person name="Straub M.L."/>
            <person name="Kugler V."/>
            <person name="Sacerdot C."/>
            <person name="Uzunov Z."/>
            <person name="Thierry A."/>
            <person name="Weiss S."/>
            <person name="Bleykasten C."/>
            <person name="De Montigny J."/>
            <person name="Jacques N."/>
            <person name="Jung P."/>
            <person name="Lemaire M."/>
            <person name="Mallet S."/>
            <person name="Morel G."/>
            <person name="Richard G.F."/>
            <person name="Sarkar A."/>
            <person name="Savel G."/>
            <person name="Schacherer J."/>
            <person name="Seret M.L."/>
            <person name="Talla E."/>
            <person name="Samson G."/>
            <person name="Jubin C."/>
            <person name="Poulain J."/>
            <person name="Vacherie B."/>
            <person name="Barbe V."/>
            <person name="Pelletier E."/>
            <person name="Sherman D.J."/>
            <person name="Westhof E."/>
            <person name="Weissenbach J."/>
            <person name="Baret P.V."/>
            <person name="Wincker P."/>
            <person name="Gaillardin C."/>
            <person name="Dujon B."/>
            <person name="Souciet J.L."/>
        </authorList>
    </citation>
    <scope>NUCLEOTIDE SEQUENCE [LARGE SCALE GENOMIC DNA]</scope>
    <source>
        <strain evidence="4">CBS 270.75 / DBVPG 7215 / KCTC 17166 / NRRL Y-17582</strain>
    </source>
</reference>
<sequence length="358" mass="40168">MGLQGINLFRRRRGSAKKLKGGEASRSSSPFVEAAKNQQSGISSSSIFSSRGSSSVGVSSVLSRIGTFGRAGYLYASGTESIVVGKGSTCSVECFNKNGQSYAVKRASMEDPSEHYNDVLRAMLEKEYAILSELMCPNIVCVMELQSVNNLFVMEYIPFSLYKIMKMELKPSLEERRCFMVQLIQGVAYLREHDVVHRDLKLENIMLSPDCHGIKIVDFGNAVKLEPGKNICHGLGGSEPLMAPEVFSLLSYKGFAVDIWSLGIIMFLLFNDTGKLKFPWKVAKLTDETFKEFVESGELSMCKYGDLCKKLLVLDPGERATAAQLMKEPFVDYQCNRYNHDRTRRLCHKIWGERHEIK</sequence>
<dbReference type="SUPFAM" id="SSF56112">
    <property type="entry name" value="Protein kinase-like (PK-like)"/>
    <property type="match status" value="1"/>
</dbReference>
<dbReference type="InterPro" id="IPR008271">
    <property type="entry name" value="Ser/Thr_kinase_AS"/>
</dbReference>
<dbReference type="Proteomes" id="UP000006790">
    <property type="component" value="Chromosome 6"/>
</dbReference>
<dbReference type="Gene3D" id="1.10.510.10">
    <property type="entry name" value="Transferase(Phosphotransferase) domain 1"/>
    <property type="match status" value="1"/>
</dbReference>
<dbReference type="PROSITE" id="PS00108">
    <property type="entry name" value="PROTEIN_KINASE_ST"/>
    <property type="match status" value="1"/>
</dbReference>
<dbReference type="PANTHER" id="PTHR24348:SF68">
    <property type="entry name" value="SERINE_THREONINE-PROTEIN KINASE ATG1C"/>
    <property type="match status" value="1"/>
</dbReference>
<evidence type="ECO:0000256" key="1">
    <source>
        <dbReference type="SAM" id="MobiDB-lite"/>
    </source>
</evidence>
<dbReference type="EMBL" id="CP002502">
    <property type="protein sequence ID" value="AET40681.1"/>
    <property type="molecule type" value="Genomic_DNA"/>
</dbReference>
<dbReference type="InterPro" id="IPR000719">
    <property type="entry name" value="Prot_kinase_dom"/>
</dbReference>
<dbReference type="HOGENOM" id="CLU_000288_63_0_1"/>
<dbReference type="RefSeq" id="XP_003647498.1">
    <property type="nucleotide sequence ID" value="XM_003647450.1"/>
</dbReference>